<gene>
    <name evidence="4" type="ORF">M427DRAFT_301022</name>
</gene>
<protein>
    <recommendedName>
        <fullName evidence="3">SH3 domain-containing protein</fullName>
    </recommendedName>
</protein>
<keyword evidence="1 2" id="KW-0728">SH3 domain</keyword>
<dbReference type="SUPFAM" id="SSF50044">
    <property type="entry name" value="SH3-domain"/>
    <property type="match status" value="1"/>
</dbReference>
<dbReference type="Gene3D" id="2.30.30.40">
    <property type="entry name" value="SH3 Domains"/>
    <property type="match status" value="1"/>
</dbReference>
<dbReference type="EMBL" id="KQ965756">
    <property type="protein sequence ID" value="KXS16115.1"/>
    <property type="molecule type" value="Genomic_DNA"/>
</dbReference>
<keyword evidence="5" id="KW-1185">Reference proteome</keyword>
<evidence type="ECO:0000259" key="3">
    <source>
        <dbReference type="PROSITE" id="PS50002"/>
    </source>
</evidence>
<name>A0A139AI64_GONPJ</name>
<reference evidence="4 5" key="1">
    <citation type="journal article" date="2015" name="Genome Biol. Evol.">
        <title>Phylogenomic analyses indicate that early fungi evolved digesting cell walls of algal ancestors of land plants.</title>
        <authorList>
            <person name="Chang Y."/>
            <person name="Wang S."/>
            <person name="Sekimoto S."/>
            <person name="Aerts A.L."/>
            <person name="Choi C."/>
            <person name="Clum A."/>
            <person name="LaButti K.M."/>
            <person name="Lindquist E.A."/>
            <person name="Yee Ngan C."/>
            <person name="Ohm R.A."/>
            <person name="Salamov A.A."/>
            <person name="Grigoriev I.V."/>
            <person name="Spatafora J.W."/>
            <person name="Berbee M.L."/>
        </authorList>
    </citation>
    <scope>NUCLEOTIDE SEQUENCE [LARGE SCALE GENOMIC DNA]</scope>
    <source>
        <strain evidence="4 5">JEL478</strain>
    </source>
</reference>
<evidence type="ECO:0000313" key="4">
    <source>
        <dbReference type="EMBL" id="KXS16115.1"/>
    </source>
</evidence>
<dbReference type="InterPro" id="IPR001452">
    <property type="entry name" value="SH3_domain"/>
</dbReference>
<dbReference type="PROSITE" id="PS50002">
    <property type="entry name" value="SH3"/>
    <property type="match status" value="1"/>
</dbReference>
<proteinExistence type="predicted"/>
<dbReference type="Proteomes" id="UP000070544">
    <property type="component" value="Unassembled WGS sequence"/>
</dbReference>
<sequence length="149" mass="16114">MQLVGVDDGQYQYELPARLPPFVTVTRFEPANEDEIALEIDDLVKIKTVYRDGWALGRNISTDMLGMIPLDHLMLSPAQPAPSQVLSVRSVSSTFLLQLPKTPTATAPGSSPLATESMTMNNNMHRGGGDVRGPGQAWLSIKVTPATPV</sequence>
<evidence type="ECO:0000256" key="2">
    <source>
        <dbReference type="PROSITE-ProRule" id="PRU00192"/>
    </source>
</evidence>
<accession>A0A139AI64</accession>
<organism evidence="4 5">
    <name type="scientific">Gonapodya prolifera (strain JEL478)</name>
    <name type="common">Monoblepharis prolifera</name>
    <dbReference type="NCBI Taxonomy" id="1344416"/>
    <lineage>
        <taxon>Eukaryota</taxon>
        <taxon>Fungi</taxon>
        <taxon>Fungi incertae sedis</taxon>
        <taxon>Chytridiomycota</taxon>
        <taxon>Chytridiomycota incertae sedis</taxon>
        <taxon>Monoblepharidomycetes</taxon>
        <taxon>Monoblepharidales</taxon>
        <taxon>Gonapodyaceae</taxon>
        <taxon>Gonapodya</taxon>
    </lineage>
</organism>
<feature type="domain" description="SH3" evidence="3">
    <location>
        <begin position="17"/>
        <end position="78"/>
    </location>
</feature>
<evidence type="ECO:0000313" key="5">
    <source>
        <dbReference type="Proteomes" id="UP000070544"/>
    </source>
</evidence>
<dbReference type="InterPro" id="IPR036028">
    <property type="entry name" value="SH3-like_dom_sf"/>
</dbReference>
<evidence type="ECO:0000256" key="1">
    <source>
        <dbReference type="ARBA" id="ARBA00022443"/>
    </source>
</evidence>
<dbReference type="OrthoDB" id="2162106at2759"/>
<dbReference type="AlphaFoldDB" id="A0A139AI64"/>